<evidence type="ECO:0000313" key="2">
    <source>
        <dbReference type="Proteomes" id="UP000182840"/>
    </source>
</evidence>
<dbReference type="RefSeq" id="WP_072602208.1">
    <property type="nucleotide sequence ID" value="NZ_CP018171.1"/>
</dbReference>
<dbReference type="EMBL" id="CP018171">
    <property type="protein sequence ID" value="APH70799.1"/>
    <property type="molecule type" value="Genomic_DNA"/>
</dbReference>
<organism evidence="1 2">
    <name type="scientific">Aquibium oceanicum</name>
    <dbReference type="NCBI Taxonomy" id="1670800"/>
    <lineage>
        <taxon>Bacteria</taxon>
        <taxon>Pseudomonadati</taxon>
        <taxon>Pseudomonadota</taxon>
        <taxon>Alphaproteobacteria</taxon>
        <taxon>Hyphomicrobiales</taxon>
        <taxon>Phyllobacteriaceae</taxon>
        <taxon>Aquibium</taxon>
    </lineage>
</organism>
<sequence length="108" mass="12394">MQPTDALFARKMFKAARDMKLVNAHSQVKAMGDHLAKIERVDKLLERILDASVPSVIAAYEERGRRLESEKMVLKERMTKEARPASSFENALRTAIDFLSSPWNLWFS</sequence>
<dbReference type="Proteomes" id="UP000182840">
    <property type="component" value="Chromosome"/>
</dbReference>
<evidence type="ECO:0000313" key="1">
    <source>
        <dbReference type="EMBL" id="APH70799.1"/>
    </source>
</evidence>
<reference evidence="2" key="1">
    <citation type="submission" date="2016-11" db="EMBL/GenBank/DDBJ databases">
        <title>Mesorhizobium oceanicum sp. nov., isolated from deep seawater in South China Sea.</title>
        <authorList>
            <person name="Fu G.-Y."/>
        </authorList>
    </citation>
    <scope>NUCLEOTIDE SEQUENCE [LARGE SCALE GENOMIC DNA]</scope>
    <source>
        <strain evidence="2">B7</strain>
    </source>
</reference>
<protein>
    <submittedName>
        <fullName evidence="1">Uncharacterized protein</fullName>
    </submittedName>
</protein>
<gene>
    <name evidence="1" type="ORF">BSQ44_04930</name>
</gene>
<proteinExistence type="predicted"/>
<keyword evidence="2" id="KW-1185">Reference proteome</keyword>
<dbReference type="AlphaFoldDB" id="A0A1L3SN18"/>
<accession>A0A1L3SN18</accession>
<dbReference type="OrthoDB" id="9791494at2"/>
<name>A0A1L3SN18_9HYPH</name>
<dbReference type="KEGG" id="meso:BSQ44_04930"/>